<organism evidence="2 3">
    <name type="scientific">Pseudomonas oryzihabitans</name>
    <dbReference type="NCBI Taxonomy" id="47885"/>
    <lineage>
        <taxon>Bacteria</taxon>
        <taxon>Pseudomonadati</taxon>
        <taxon>Pseudomonadota</taxon>
        <taxon>Gammaproteobacteria</taxon>
        <taxon>Pseudomonadales</taxon>
        <taxon>Pseudomonadaceae</taxon>
        <taxon>Pseudomonas</taxon>
    </lineage>
</organism>
<dbReference type="Pfam" id="PF09327">
    <property type="entry name" value="Phage_Tail_Tip"/>
    <property type="match status" value="1"/>
</dbReference>
<evidence type="ECO:0000313" key="3">
    <source>
        <dbReference type="Proteomes" id="UP000189310"/>
    </source>
</evidence>
<dbReference type="EMBL" id="MTLN01000008">
    <property type="protein sequence ID" value="ONN70644.1"/>
    <property type="molecule type" value="Genomic_DNA"/>
</dbReference>
<dbReference type="InterPro" id="IPR015406">
    <property type="entry name" value="GpJ_CSF"/>
</dbReference>
<keyword evidence="3" id="KW-1185">Reference proteome</keyword>
<reference evidence="2 3" key="1">
    <citation type="submission" date="2017-01" db="EMBL/GenBank/DDBJ databases">
        <title>Pseudomonas psychrotolerans genome sequencing and assembly.</title>
        <authorList>
            <person name="Vyas B."/>
            <person name="Mayilraj S."/>
        </authorList>
    </citation>
    <scope>NUCLEOTIDE SEQUENCE [LARGE SCALE GENOMIC DNA]</scope>
    <source>
        <strain evidence="2 3">SDS18</strain>
    </source>
</reference>
<feature type="domain" description="Tip attachment protein J central straight fiber" evidence="1">
    <location>
        <begin position="56"/>
        <end position="191"/>
    </location>
</feature>
<protein>
    <recommendedName>
        <fullName evidence="1">Tip attachment protein J central straight fiber domain-containing protein</fullName>
    </recommendedName>
</protein>
<comment type="caution">
    <text evidence="2">The sequence shown here is derived from an EMBL/GenBank/DDBJ whole genome shotgun (WGS) entry which is preliminary data.</text>
</comment>
<accession>A0ABX3IQK5</accession>
<dbReference type="Proteomes" id="UP000189310">
    <property type="component" value="Unassembled WGS sequence"/>
</dbReference>
<gene>
    <name evidence="2" type="ORF">BVL52_20630</name>
</gene>
<proteinExistence type="predicted"/>
<dbReference type="PANTHER" id="PTHR36251:SF2">
    <property type="entry name" value="GIFSY-2 PROPHAGE HOST SPECIFICITY PROTEIN J, PHAGE LAMBDA"/>
    <property type="match status" value="1"/>
</dbReference>
<sequence>MVDIAYIAIGRRSAAASATALSDTQAQVTQQGASLTSQATSISTLQTSLGNTNASVQQISQAQANTDGKVNASWAVKLGVTQDGTYYMAGIGVGIEPGGGNLGLQSSVAVAADRFLVLGPGIDGKGKAFFSVVNGQTFIDTAFINKAYIRSGIIGDTLYSSTGTSYNSPVLITDYNSGEILIQNKTVQGRYLHMRQDGIFLVADGVVLVEMSLG</sequence>
<dbReference type="InterPro" id="IPR053171">
    <property type="entry name" value="Viral_Tip_Attach_Protein"/>
</dbReference>
<name>A0ABX3IQK5_9PSED</name>
<dbReference type="PANTHER" id="PTHR36251">
    <property type="entry name" value="FELS-1 PROPHAGE HOST SPECIFICITY PROTEIN-RELATED"/>
    <property type="match status" value="1"/>
</dbReference>
<evidence type="ECO:0000313" key="2">
    <source>
        <dbReference type="EMBL" id="ONN70644.1"/>
    </source>
</evidence>
<evidence type="ECO:0000259" key="1">
    <source>
        <dbReference type="Pfam" id="PF09327"/>
    </source>
</evidence>